<keyword evidence="2" id="KW-0806">Transcription termination</keyword>
<dbReference type="SMART" id="SM00733">
    <property type="entry name" value="Mterf"/>
    <property type="match status" value="8"/>
</dbReference>
<dbReference type="GO" id="GO:0003676">
    <property type="term" value="F:nucleic acid binding"/>
    <property type="evidence" value="ECO:0007669"/>
    <property type="project" value="InterPro"/>
</dbReference>
<dbReference type="PANTHER" id="PTHR13068:SF112">
    <property type="entry name" value="TRANSCRIPTION TERMINATION FACTOR 3, MITOCHONDRIAL"/>
    <property type="match status" value="1"/>
</dbReference>
<dbReference type="OrthoDB" id="637682at2759"/>
<dbReference type="InterPro" id="IPR003690">
    <property type="entry name" value="MTERF"/>
</dbReference>
<keyword evidence="2" id="KW-0804">Transcription</keyword>
<protein>
    <recommendedName>
        <fullName evidence="6">mTERF domain-containing protein 1, mitochondrial</fullName>
    </recommendedName>
</protein>
<dbReference type="Pfam" id="PF02536">
    <property type="entry name" value="mTERF"/>
    <property type="match status" value="1"/>
</dbReference>
<dbReference type="InterPro" id="IPR038538">
    <property type="entry name" value="MTERF_sf"/>
</dbReference>
<dbReference type="EMBL" id="CAJHUC010000280">
    <property type="protein sequence ID" value="CAD7694874.1"/>
    <property type="molecule type" value="Genomic_DNA"/>
</dbReference>
<dbReference type="Gene3D" id="1.25.70.10">
    <property type="entry name" value="Transcription termination factor 3, mitochondrial"/>
    <property type="match status" value="1"/>
</dbReference>
<name>A0A8S1IU71_9CHLO</name>
<dbReference type="Proteomes" id="UP000708148">
    <property type="component" value="Unassembled WGS sequence"/>
</dbReference>
<keyword evidence="5" id="KW-1185">Reference proteome</keyword>
<dbReference type="PANTHER" id="PTHR13068">
    <property type="entry name" value="CGI-12 PROTEIN-RELATED"/>
    <property type="match status" value="1"/>
</dbReference>
<reference evidence="4" key="1">
    <citation type="submission" date="2020-12" db="EMBL/GenBank/DDBJ databases">
        <authorList>
            <person name="Iha C."/>
        </authorList>
    </citation>
    <scope>NUCLEOTIDE SEQUENCE</scope>
</reference>
<proteinExistence type="inferred from homology"/>
<evidence type="ECO:0000313" key="5">
    <source>
        <dbReference type="Proteomes" id="UP000708148"/>
    </source>
</evidence>
<gene>
    <name evidence="4" type="ORF">OSTQU699_LOCUS234</name>
</gene>
<evidence type="ECO:0000313" key="4">
    <source>
        <dbReference type="EMBL" id="CAD7694874.1"/>
    </source>
</evidence>
<comment type="similarity">
    <text evidence="1">Belongs to the mTERF family.</text>
</comment>
<evidence type="ECO:0000256" key="1">
    <source>
        <dbReference type="ARBA" id="ARBA00007692"/>
    </source>
</evidence>
<dbReference type="AlphaFoldDB" id="A0A8S1IU71"/>
<keyword evidence="3" id="KW-0809">Transit peptide</keyword>
<organism evidence="4 5">
    <name type="scientific">Ostreobium quekettii</name>
    <dbReference type="NCBI Taxonomy" id="121088"/>
    <lineage>
        <taxon>Eukaryota</taxon>
        <taxon>Viridiplantae</taxon>
        <taxon>Chlorophyta</taxon>
        <taxon>core chlorophytes</taxon>
        <taxon>Ulvophyceae</taxon>
        <taxon>TCBD clade</taxon>
        <taxon>Bryopsidales</taxon>
        <taxon>Ostreobineae</taxon>
        <taxon>Ostreobiaceae</taxon>
        <taxon>Ostreobium</taxon>
    </lineage>
</organism>
<sequence length="422" mass="46167">MMQGGGRFWLAEWTSLRRRLATRVCCEGGGGRAGRMGPASTPQRLESVLGALRELGMTEEEAATAVSHHPGLLSYKNTGKWAERAMAWKALLGISEQSELMKDLARRPAALTMSGGNLWKNIALLEQQGCSMEVIRGIIRREPVAASMSTESLRAKVGFLCGLGVPQEKLPGILSACPKVLALSMEKNLKPTIDWLSKNGLQKSDISAVLQRFPRMLTYSTDNNLNPTVTWLVSMGVRGDALVTVLRRFPQLLGCSVDNKLKPAAEWLASAGLTGGVLASVIRKCPGVLGCSLEKLTANHEYLSGIGIKGDELVKIYRTQPTILTLALKGPLMQQKIKFIEQTMGMVPRDVITKHPPIIGYSLEKRLRPRFLFLAHIGHPVSFQNFTSAFTASDASFRKRGLLLTGGHIDFLEFCRNLGTTK</sequence>
<accession>A0A8S1IU71</accession>
<evidence type="ECO:0008006" key="6">
    <source>
        <dbReference type="Google" id="ProtNLM"/>
    </source>
</evidence>
<comment type="caution">
    <text evidence="4">The sequence shown here is derived from an EMBL/GenBank/DDBJ whole genome shotgun (WGS) entry which is preliminary data.</text>
</comment>
<evidence type="ECO:0000256" key="2">
    <source>
        <dbReference type="ARBA" id="ARBA00022472"/>
    </source>
</evidence>
<dbReference type="GO" id="GO:0006353">
    <property type="term" value="P:DNA-templated transcription termination"/>
    <property type="evidence" value="ECO:0007669"/>
    <property type="project" value="UniProtKB-KW"/>
</dbReference>
<evidence type="ECO:0000256" key="3">
    <source>
        <dbReference type="ARBA" id="ARBA00022946"/>
    </source>
</evidence>
<keyword evidence="2" id="KW-0805">Transcription regulation</keyword>